<accession>A0A9D4INC5</accession>
<sequence length="84" mass="9779">MLLEQHLFLLQQKLKFRHLWWALHMHMGNQTSEPRLLSPNTNLCSSVICYFMKLVTVIRTTDLLACQIADFSCPSAKQRSNICN</sequence>
<proteinExistence type="predicted"/>
<dbReference type="AlphaFoldDB" id="A0A9D4INC5"/>
<dbReference type="EMBL" id="JAIWYP010000009">
    <property type="protein sequence ID" value="KAH3777813.1"/>
    <property type="molecule type" value="Genomic_DNA"/>
</dbReference>
<protein>
    <submittedName>
        <fullName evidence="1">Uncharacterized protein</fullName>
    </submittedName>
</protein>
<evidence type="ECO:0000313" key="1">
    <source>
        <dbReference type="EMBL" id="KAH3777813.1"/>
    </source>
</evidence>
<name>A0A9D4INC5_DREPO</name>
<organism evidence="1 2">
    <name type="scientific">Dreissena polymorpha</name>
    <name type="common">Zebra mussel</name>
    <name type="synonym">Mytilus polymorpha</name>
    <dbReference type="NCBI Taxonomy" id="45954"/>
    <lineage>
        <taxon>Eukaryota</taxon>
        <taxon>Metazoa</taxon>
        <taxon>Spiralia</taxon>
        <taxon>Lophotrochozoa</taxon>
        <taxon>Mollusca</taxon>
        <taxon>Bivalvia</taxon>
        <taxon>Autobranchia</taxon>
        <taxon>Heteroconchia</taxon>
        <taxon>Euheterodonta</taxon>
        <taxon>Imparidentia</taxon>
        <taxon>Neoheterodontei</taxon>
        <taxon>Myida</taxon>
        <taxon>Dreissenoidea</taxon>
        <taxon>Dreissenidae</taxon>
        <taxon>Dreissena</taxon>
    </lineage>
</organism>
<keyword evidence="2" id="KW-1185">Reference proteome</keyword>
<reference evidence="1" key="2">
    <citation type="submission" date="2020-11" db="EMBL/GenBank/DDBJ databases">
        <authorList>
            <person name="McCartney M.A."/>
            <person name="Auch B."/>
            <person name="Kono T."/>
            <person name="Mallez S."/>
            <person name="Becker A."/>
            <person name="Gohl D.M."/>
            <person name="Silverstein K.A.T."/>
            <person name="Koren S."/>
            <person name="Bechman K.B."/>
            <person name="Herman A."/>
            <person name="Abrahante J.E."/>
            <person name="Garbe J."/>
        </authorList>
    </citation>
    <scope>NUCLEOTIDE SEQUENCE</scope>
    <source>
        <strain evidence="1">Duluth1</strain>
        <tissue evidence="1">Whole animal</tissue>
    </source>
</reference>
<gene>
    <name evidence="1" type="ORF">DPMN_179261</name>
</gene>
<dbReference type="Proteomes" id="UP000828390">
    <property type="component" value="Unassembled WGS sequence"/>
</dbReference>
<evidence type="ECO:0000313" key="2">
    <source>
        <dbReference type="Proteomes" id="UP000828390"/>
    </source>
</evidence>
<reference evidence="1" key="1">
    <citation type="journal article" date="2019" name="bioRxiv">
        <title>The Genome of the Zebra Mussel, Dreissena polymorpha: A Resource for Invasive Species Research.</title>
        <authorList>
            <person name="McCartney M.A."/>
            <person name="Auch B."/>
            <person name="Kono T."/>
            <person name="Mallez S."/>
            <person name="Zhang Y."/>
            <person name="Obille A."/>
            <person name="Becker A."/>
            <person name="Abrahante J.E."/>
            <person name="Garbe J."/>
            <person name="Badalamenti J.P."/>
            <person name="Herman A."/>
            <person name="Mangelson H."/>
            <person name="Liachko I."/>
            <person name="Sullivan S."/>
            <person name="Sone E.D."/>
            <person name="Koren S."/>
            <person name="Silverstein K.A.T."/>
            <person name="Beckman K.B."/>
            <person name="Gohl D.M."/>
        </authorList>
    </citation>
    <scope>NUCLEOTIDE SEQUENCE</scope>
    <source>
        <strain evidence="1">Duluth1</strain>
        <tissue evidence="1">Whole animal</tissue>
    </source>
</reference>
<comment type="caution">
    <text evidence="1">The sequence shown here is derived from an EMBL/GenBank/DDBJ whole genome shotgun (WGS) entry which is preliminary data.</text>
</comment>